<evidence type="ECO:0000256" key="7">
    <source>
        <dbReference type="SAM" id="MobiDB-lite"/>
    </source>
</evidence>
<proteinExistence type="predicted"/>
<feature type="region of interest" description="Disordered" evidence="7">
    <location>
        <begin position="1524"/>
        <end position="1554"/>
    </location>
</feature>
<feature type="compositionally biased region" description="Polar residues" evidence="7">
    <location>
        <begin position="1473"/>
        <end position="1483"/>
    </location>
</feature>
<dbReference type="Pfam" id="PF12231">
    <property type="entry name" value="Rif1_N"/>
    <property type="match status" value="1"/>
</dbReference>
<dbReference type="InterPro" id="IPR022031">
    <property type="entry name" value="Rif1_N"/>
</dbReference>
<evidence type="ECO:0000259" key="8">
    <source>
        <dbReference type="Pfam" id="PF12231"/>
    </source>
</evidence>
<feature type="compositionally biased region" description="Low complexity" evidence="7">
    <location>
        <begin position="1698"/>
        <end position="1733"/>
    </location>
</feature>
<name>A0A2T3A028_9PEZI</name>
<dbReference type="PANTHER" id="PTHR22928:SF3">
    <property type="entry name" value="TELOMERE-ASSOCIATED PROTEIN RIF1"/>
    <property type="match status" value="1"/>
</dbReference>
<gene>
    <name evidence="9" type="ORF">BD289DRAFT_485017</name>
</gene>
<organism evidence="9 10">
    <name type="scientific">Coniella lustricola</name>
    <dbReference type="NCBI Taxonomy" id="2025994"/>
    <lineage>
        <taxon>Eukaryota</taxon>
        <taxon>Fungi</taxon>
        <taxon>Dikarya</taxon>
        <taxon>Ascomycota</taxon>
        <taxon>Pezizomycotina</taxon>
        <taxon>Sordariomycetes</taxon>
        <taxon>Sordariomycetidae</taxon>
        <taxon>Diaporthales</taxon>
        <taxon>Schizoparmaceae</taxon>
        <taxon>Coniella</taxon>
    </lineage>
</organism>
<feature type="region of interest" description="Disordered" evidence="7">
    <location>
        <begin position="1"/>
        <end position="109"/>
    </location>
</feature>
<evidence type="ECO:0000313" key="10">
    <source>
        <dbReference type="Proteomes" id="UP000241462"/>
    </source>
</evidence>
<evidence type="ECO:0000256" key="2">
    <source>
        <dbReference type="ARBA" id="ARBA00004574"/>
    </source>
</evidence>
<dbReference type="SUPFAM" id="SSF48371">
    <property type="entry name" value="ARM repeat"/>
    <property type="match status" value="1"/>
</dbReference>
<dbReference type="OrthoDB" id="5399929at2759"/>
<evidence type="ECO:0000256" key="6">
    <source>
        <dbReference type="ARBA" id="ARBA00023306"/>
    </source>
</evidence>
<feature type="compositionally biased region" description="Polar residues" evidence="7">
    <location>
        <begin position="90"/>
        <end position="99"/>
    </location>
</feature>
<feature type="domain" description="Telomere-associated protein Rif1 N-terminal" evidence="8">
    <location>
        <begin position="154"/>
        <end position="517"/>
    </location>
</feature>
<feature type="compositionally biased region" description="Polar residues" evidence="7">
    <location>
        <begin position="1579"/>
        <end position="1594"/>
    </location>
</feature>
<feature type="compositionally biased region" description="Polar residues" evidence="7">
    <location>
        <begin position="1163"/>
        <end position="1187"/>
    </location>
</feature>
<evidence type="ECO:0000256" key="3">
    <source>
        <dbReference type="ARBA" id="ARBA00022454"/>
    </source>
</evidence>
<keyword evidence="10" id="KW-1185">Reference proteome</keyword>
<evidence type="ECO:0000256" key="4">
    <source>
        <dbReference type="ARBA" id="ARBA00022895"/>
    </source>
</evidence>
<feature type="compositionally biased region" description="Polar residues" evidence="7">
    <location>
        <begin position="1610"/>
        <end position="1620"/>
    </location>
</feature>
<feature type="compositionally biased region" description="Acidic residues" evidence="7">
    <location>
        <begin position="1626"/>
        <end position="1642"/>
    </location>
</feature>
<dbReference type="GO" id="GO:0000723">
    <property type="term" value="P:telomere maintenance"/>
    <property type="evidence" value="ECO:0007669"/>
    <property type="project" value="TreeGrafter"/>
</dbReference>
<dbReference type="Proteomes" id="UP000241462">
    <property type="component" value="Unassembled WGS sequence"/>
</dbReference>
<feature type="compositionally biased region" description="Low complexity" evidence="7">
    <location>
        <begin position="1654"/>
        <end position="1669"/>
    </location>
</feature>
<reference evidence="9 10" key="1">
    <citation type="journal article" date="2018" name="Mycol. Prog.">
        <title>Coniella lustricola, a new species from submerged detritus.</title>
        <authorList>
            <person name="Raudabaugh D.B."/>
            <person name="Iturriaga T."/>
            <person name="Carver A."/>
            <person name="Mondo S."/>
            <person name="Pangilinan J."/>
            <person name="Lipzen A."/>
            <person name="He G."/>
            <person name="Amirebrahimi M."/>
            <person name="Grigoriev I.V."/>
            <person name="Miller A.N."/>
        </authorList>
    </citation>
    <scope>NUCLEOTIDE SEQUENCE [LARGE SCALE GENOMIC DNA]</scope>
    <source>
        <strain evidence="9 10">B22-T-1</strain>
    </source>
</reference>
<evidence type="ECO:0000256" key="5">
    <source>
        <dbReference type="ARBA" id="ARBA00023242"/>
    </source>
</evidence>
<feature type="compositionally biased region" description="Basic and acidic residues" evidence="7">
    <location>
        <begin position="25"/>
        <end position="36"/>
    </location>
</feature>
<feature type="compositionally biased region" description="Polar residues" evidence="7">
    <location>
        <begin position="41"/>
        <end position="53"/>
    </location>
</feature>
<keyword evidence="6" id="KW-0131">Cell cycle</keyword>
<evidence type="ECO:0000313" key="9">
    <source>
        <dbReference type="EMBL" id="PSR80393.1"/>
    </source>
</evidence>
<feature type="compositionally biased region" description="Basic and acidic residues" evidence="7">
    <location>
        <begin position="1440"/>
        <end position="1453"/>
    </location>
</feature>
<dbReference type="EMBL" id="KZ678532">
    <property type="protein sequence ID" value="PSR80393.1"/>
    <property type="molecule type" value="Genomic_DNA"/>
</dbReference>
<comment type="subcellular location">
    <subcellularLocation>
        <location evidence="2">Chromosome</location>
        <location evidence="2">Telomere</location>
    </subcellularLocation>
    <subcellularLocation>
        <location evidence="1">Nucleus</location>
    </subcellularLocation>
</comment>
<feature type="compositionally biased region" description="Low complexity" evidence="7">
    <location>
        <begin position="60"/>
        <end position="69"/>
    </location>
</feature>
<dbReference type="InParanoid" id="A0A2T3A028"/>
<feature type="region of interest" description="Disordered" evidence="7">
    <location>
        <begin position="1418"/>
        <end position="1486"/>
    </location>
</feature>
<accession>A0A2T3A028</accession>
<feature type="region of interest" description="Disordered" evidence="7">
    <location>
        <begin position="1110"/>
        <end position="1239"/>
    </location>
</feature>
<dbReference type="GO" id="GO:0005634">
    <property type="term" value="C:nucleus"/>
    <property type="evidence" value="ECO:0007669"/>
    <property type="project" value="UniProtKB-SubCell"/>
</dbReference>
<dbReference type="PANTHER" id="PTHR22928">
    <property type="entry name" value="TELOMERE-ASSOCIATED PROTEIN RIF1"/>
    <property type="match status" value="1"/>
</dbReference>
<keyword evidence="3" id="KW-0158">Chromosome</keyword>
<feature type="region of interest" description="Disordered" evidence="7">
    <location>
        <begin position="1579"/>
        <end position="1598"/>
    </location>
</feature>
<dbReference type="STRING" id="2025994.A0A2T3A028"/>
<feature type="region of interest" description="Disordered" evidence="7">
    <location>
        <begin position="1607"/>
        <end position="1733"/>
    </location>
</feature>
<evidence type="ECO:0000256" key="1">
    <source>
        <dbReference type="ARBA" id="ARBA00004123"/>
    </source>
</evidence>
<keyword evidence="4" id="KW-0779">Telomere</keyword>
<feature type="compositionally biased region" description="Basic and acidic residues" evidence="7">
    <location>
        <begin position="1527"/>
        <end position="1537"/>
    </location>
</feature>
<protein>
    <submittedName>
        <fullName evidence="9">Rap1-interacting factor 1 N terminal-domain-containing protein</fullName>
    </submittedName>
</protein>
<dbReference type="InterPro" id="IPR016024">
    <property type="entry name" value="ARM-type_fold"/>
</dbReference>
<dbReference type="GO" id="GO:0140445">
    <property type="term" value="C:chromosome, telomeric repeat region"/>
    <property type="evidence" value="ECO:0007669"/>
    <property type="project" value="TreeGrafter"/>
</dbReference>
<sequence length="1785" mass="197568">MVSAADDQPSSLLESLPARPPTPPRELRSHECDPVSKDITAASQLASHLQRMQTPPGVLSPATSSGTSTTRRKRVGFSARAQYQEPPLYPSNTSTSHAQSPLAPSYSASKPVKGILKQTAVPNRLGPADGLWLDIDKPGQVNVAAMLESTLQQLAGADRDSKVDAYTMLFRGLKASSNLPDRIALQEKMGLFTQFIQRDLSERPLDGTLDIVLSISALKLLHTFLGFPGIASSIPRDFGVFLISHCALSFEGSQVPKEVVRHLMQALYLQKFPSDVMTCDRVGRLLKSLHGIENRISGKSIVQGRIRLYDRLVRQYPQHMIVHVDWLQDLFQDICSSIKEVRTAATKFGLHAAFAFSKERKMAVRVLDLLHRSDDEDKEFIELIIERLSTMLRSKEDSPSVPQVWSIIHLFVPNPRKQIWSKPWSDMVGRSFNNSSAQTKKEANLAWGRLIYRTFLDKSLTQTESMRMLRDTMFQQLMRKGLQRSSLDSILNTIRTFLYYTFKPDSSHKNLDNSWDIALSPLLLQLMKIDHGNTNATNAAAILAGLIDCQTRRVWKENRICDIAVVNSNELPALDPKWIRSNSQRVFQLVNRVLANSFAELSVADSPFQQLWHALVASVASASAKDVKLHDDTAKFVADALTFLASKWTQGLGDGETCSSSLFLDSARDYLLTLIRGVGLLPNPFIDKYFVRTRDNQFIPQLASTHRASKSQGTKRLPLHHLFQLLYHLPPGIPDNNATAQFFHAVLAPFFEDKSIKAQVDLAQELLCLLPVDAYCPYGIWTLCSSKALTLLEADRTDQFKAMPKAEDISWPQYRDTVKLLERGLRSSPDLPWLYWCQLFHELTTCVGSKMGEAGVSIAIVEQLATVVNDMLDGSLGSTQLRPFDATIELVSISNHPRDKEAVDAARQHLWGTFSTSTPLTTFDPFDNMYKLVSSALEKAYMNKEVCSDACIALMNTVEQFFDRAHRDLAFCALTSVQYGFICWLKDENGSLTRPASSDVYKAFRSLWLNMCSILAATPTEKFRLNAVEPVLCAAFGSRHDEIIQTTTRAWNEVFEKSRGIEYPDALKTVLVSLGNSFDITRPGLGPFEGERKGHSGTLAHASDDIISTPIDAPGMLQDLPDVPLSTSKSDKSDKMKRPKDKQKAAPLTRSTIRTRSQKDYQEASNMRSNTAPLASSQVISQDQQHGSVEPYRAETPEQDPDFDNCIASTPTPRRGQSMPMPLHDQEMADPPSSPPESSSYHLLAELKARARDIRSFSDWQLSSSPISGSPIAAAVNNQSLQPMSLNETDEGELYFDAEATMESDTSSTHARQEAVLSSQPKTVLPFLDHRYYLNATCDPVQYSRPLYTTEKALYALLKAPLRLRHLEKHVCAAPEELVKKTVTGRVEIPLQSSQLSSPRKMEYTSFTDILPESPQQVLVQEESQDSAHNSDSIEVLDTTTEKSKCGRPRKDGTLLSTSQMSEAMADSDRSQISEVQETSTAQPKKPAVIDGLVTCELQEIFENVSPGNGQWLRKRKLSVSSVHSVGDGKRARHDEEPSTLDEQSITGRPNAGVEEDCSFEFQPTLDLRLDEAAPQLNKTTASVEIQPSGSTPSAVDESVAAPGVLFTAESESVNDQADGNQLDDIMQDYADEDGEDDDDDEAVHSQLAREEQQASSGSHSQSQPESNSVVPSKRQPESAVDPMKHVSGEASQPEIIAPALASASASASASDTATTAPAAVQPRQPSSSASSAVGGTFASLMDMFRKGLAALRSVDLSRDQVYQAEDIMFEMRKELVEAERRGRD</sequence>
<keyword evidence="5" id="KW-0539">Nucleus</keyword>